<dbReference type="GO" id="GO:0016020">
    <property type="term" value="C:membrane"/>
    <property type="evidence" value="ECO:0007669"/>
    <property type="project" value="TreeGrafter"/>
</dbReference>
<dbReference type="Pfam" id="PF00350">
    <property type="entry name" value="Dynamin_N"/>
    <property type="match status" value="1"/>
</dbReference>
<dbReference type="PRINTS" id="PR00195">
    <property type="entry name" value="DYNAMIN"/>
</dbReference>
<dbReference type="GO" id="GO:0006897">
    <property type="term" value="P:endocytosis"/>
    <property type="evidence" value="ECO:0007669"/>
    <property type="project" value="TreeGrafter"/>
</dbReference>
<reference evidence="3" key="2">
    <citation type="submission" date="2023-06" db="EMBL/GenBank/DDBJ databases">
        <authorList>
            <consortium name="Lawrence Berkeley National Laboratory"/>
            <person name="Mondo S.J."/>
            <person name="Hensen N."/>
            <person name="Bonometti L."/>
            <person name="Westerberg I."/>
            <person name="Brannstrom I.O."/>
            <person name="Guillou S."/>
            <person name="Cros-Aarteil S."/>
            <person name="Calhoun S."/>
            <person name="Haridas S."/>
            <person name="Kuo A."/>
            <person name="Pangilinan J."/>
            <person name="Riley R."/>
            <person name="Labutti K."/>
            <person name="Andreopoulos B."/>
            <person name="Lipzen A."/>
            <person name="Chen C."/>
            <person name="Yanf M."/>
            <person name="Daum C."/>
            <person name="Ng V."/>
            <person name="Clum A."/>
            <person name="Steindorff A."/>
            <person name="Ohm R."/>
            <person name="Martin F."/>
            <person name="Silar P."/>
            <person name="Natvig D."/>
            <person name="Lalanne C."/>
            <person name="Gautier V."/>
            <person name="Ament-Velasquez S.L."/>
            <person name="Kruys A."/>
            <person name="Hutchinson M.I."/>
            <person name="Powell A.J."/>
            <person name="Barry K."/>
            <person name="Miller A.N."/>
            <person name="Grigoriev I.V."/>
            <person name="Debuchy R."/>
            <person name="Gladieux P."/>
            <person name="Thoren M.H."/>
            <person name="Johannesson H."/>
        </authorList>
    </citation>
    <scope>NUCLEOTIDE SEQUENCE</scope>
    <source>
        <strain evidence="3">PSN324</strain>
    </source>
</reference>
<dbReference type="InterPro" id="IPR045063">
    <property type="entry name" value="Dynamin_N"/>
</dbReference>
<dbReference type="PANTHER" id="PTHR11566:SF149">
    <property type="entry name" value="GTPASE, PUTATIVE (AFU_ORTHOLOGUE AFUA_6G11890)-RELATED"/>
    <property type="match status" value="1"/>
</dbReference>
<proteinExistence type="predicted"/>
<dbReference type="SMART" id="SM00053">
    <property type="entry name" value="DYNc"/>
    <property type="match status" value="1"/>
</dbReference>
<dbReference type="GO" id="GO:0005739">
    <property type="term" value="C:mitochondrion"/>
    <property type="evidence" value="ECO:0007669"/>
    <property type="project" value="TreeGrafter"/>
</dbReference>
<dbReference type="GO" id="GO:0000266">
    <property type="term" value="P:mitochondrial fission"/>
    <property type="evidence" value="ECO:0007669"/>
    <property type="project" value="TreeGrafter"/>
</dbReference>
<comment type="caution">
    <text evidence="3">The sequence shown here is derived from an EMBL/GenBank/DDBJ whole genome shotgun (WGS) entry which is preliminary data.</text>
</comment>
<organism evidence="3 4">
    <name type="scientific">Cladorrhinum samala</name>
    <dbReference type="NCBI Taxonomy" id="585594"/>
    <lineage>
        <taxon>Eukaryota</taxon>
        <taxon>Fungi</taxon>
        <taxon>Dikarya</taxon>
        <taxon>Ascomycota</taxon>
        <taxon>Pezizomycotina</taxon>
        <taxon>Sordariomycetes</taxon>
        <taxon>Sordariomycetidae</taxon>
        <taxon>Sordariales</taxon>
        <taxon>Podosporaceae</taxon>
        <taxon>Cladorrhinum</taxon>
    </lineage>
</organism>
<dbReference type="InterPro" id="IPR022812">
    <property type="entry name" value="Dynamin"/>
</dbReference>
<dbReference type="PROSITE" id="PS51388">
    <property type="entry name" value="GED"/>
    <property type="match status" value="1"/>
</dbReference>
<dbReference type="GO" id="GO:0005874">
    <property type="term" value="C:microtubule"/>
    <property type="evidence" value="ECO:0007669"/>
    <property type="project" value="TreeGrafter"/>
</dbReference>
<dbReference type="InterPro" id="IPR027417">
    <property type="entry name" value="P-loop_NTPase"/>
</dbReference>
<protein>
    <recommendedName>
        <fullName evidence="2">GED domain-containing protein</fullName>
    </recommendedName>
</protein>
<accession>A0AAV9HVW5</accession>
<dbReference type="Proteomes" id="UP001321749">
    <property type="component" value="Unassembled WGS sequence"/>
</dbReference>
<dbReference type="AlphaFoldDB" id="A0AAV9HVW5"/>
<dbReference type="GO" id="GO:0016559">
    <property type="term" value="P:peroxisome fission"/>
    <property type="evidence" value="ECO:0007669"/>
    <property type="project" value="TreeGrafter"/>
</dbReference>
<dbReference type="PANTHER" id="PTHR11566">
    <property type="entry name" value="DYNAMIN"/>
    <property type="match status" value="1"/>
</dbReference>
<dbReference type="Gene3D" id="3.40.50.300">
    <property type="entry name" value="P-loop containing nucleotide triphosphate hydrolases"/>
    <property type="match status" value="1"/>
</dbReference>
<gene>
    <name evidence="3" type="ORF">QBC42DRAFT_285029</name>
</gene>
<sequence length="742" mass="82253">MGVDQKPDAAQSPNLHSLSHLLNVIDRLNEVGLGIVNLPRIVIVGDSPAAKRTVWEAIIGIPIPSMEGLNDCSELEVVLAQSAETRVNLSIEGQSVEGFPTIGFDQDDDLPALLEEIIRRIRVIGFDSPPLSLEIRGPGMPNLTLVDLPYLYDMDDGKTQLDQADGREITYRQFVDECMRQKNNIILPVVPAKRGFGVPGSVLSLVKQYDQKYDRTFGIVAVSDDISDEGELQSKFLKLAQNYDSSHSLGLGWHVLPDPLREQDIAVKLEHKDPDADEPEQNGEVLKEDPWSVIKPHYRGAKHLRQRLEARVLERIRRQFSKATVTRIQQMIAEHQTRIQQLASPLAYMTRINLSFHDLAREALRGSYTNEFFGELYTGTSSSSYEDSRVVKFRALVRDLNNAFGYVMVTSGRKRDIVLDSGHHQGKDDSGADGMVPSHLEPLIDLYDIDSPTPVFVNDLERELEQIAPENQGTGFSGSVHDTVILRLFRDQIGPWEKIATRHLELTTHFARRFAEKLVSHLTGCDTKTASALIKTYVGPYFEKKSTELSAKLEELLHHYKHGYGTQPLYTNGPGLACRRRNKGAFGGQPSNRNNNALVAFGAPSAGQQSNTRAFGVDQIIDNMMEYYDIAFMVFIDNVTTLAVENCLVRDIPNILSAVNSGLDKEAQKIAAESREKLQGNLETLQSLLATCQRLLPQESDGGISGSTPRLRPPIKLASRSRATSGSPQAALAPSSLPNTSS</sequence>
<reference evidence="3" key="1">
    <citation type="journal article" date="2023" name="Mol. Phylogenet. Evol.">
        <title>Genome-scale phylogeny and comparative genomics of the fungal order Sordariales.</title>
        <authorList>
            <person name="Hensen N."/>
            <person name="Bonometti L."/>
            <person name="Westerberg I."/>
            <person name="Brannstrom I.O."/>
            <person name="Guillou S."/>
            <person name="Cros-Aarteil S."/>
            <person name="Calhoun S."/>
            <person name="Haridas S."/>
            <person name="Kuo A."/>
            <person name="Mondo S."/>
            <person name="Pangilinan J."/>
            <person name="Riley R."/>
            <person name="LaButti K."/>
            <person name="Andreopoulos B."/>
            <person name="Lipzen A."/>
            <person name="Chen C."/>
            <person name="Yan M."/>
            <person name="Daum C."/>
            <person name="Ng V."/>
            <person name="Clum A."/>
            <person name="Steindorff A."/>
            <person name="Ohm R.A."/>
            <person name="Martin F."/>
            <person name="Silar P."/>
            <person name="Natvig D.O."/>
            <person name="Lalanne C."/>
            <person name="Gautier V."/>
            <person name="Ament-Velasquez S.L."/>
            <person name="Kruys A."/>
            <person name="Hutchinson M.I."/>
            <person name="Powell A.J."/>
            <person name="Barry K."/>
            <person name="Miller A.N."/>
            <person name="Grigoriev I.V."/>
            <person name="Debuchy R."/>
            <person name="Gladieux P."/>
            <person name="Hiltunen Thoren M."/>
            <person name="Johannesson H."/>
        </authorList>
    </citation>
    <scope>NUCLEOTIDE SEQUENCE</scope>
    <source>
        <strain evidence="3">PSN324</strain>
    </source>
</reference>
<dbReference type="Gene3D" id="1.20.120.1240">
    <property type="entry name" value="Dynamin, middle domain"/>
    <property type="match status" value="1"/>
</dbReference>
<dbReference type="EMBL" id="MU864954">
    <property type="protein sequence ID" value="KAK4463936.1"/>
    <property type="molecule type" value="Genomic_DNA"/>
</dbReference>
<dbReference type="SUPFAM" id="SSF52540">
    <property type="entry name" value="P-loop containing nucleoside triphosphate hydrolases"/>
    <property type="match status" value="1"/>
</dbReference>
<dbReference type="InterPro" id="IPR001401">
    <property type="entry name" value="Dynamin_GTPase"/>
</dbReference>
<dbReference type="InterPro" id="IPR020850">
    <property type="entry name" value="GED_dom"/>
</dbReference>
<name>A0AAV9HVW5_9PEZI</name>
<evidence type="ECO:0000313" key="3">
    <source>
        <dbReference type="EMBL" id="KAK4463936.1"/>
    </source>
</evidence>
<dbReference type="GO" id="GO:0005525">
    <property type="term" value="F:GTP binding"/>
    <property type="evidence" value="ECO:0007669"/>
    <property type="project" value="InterPro"/>
</dbReference>
<evidence type="ECO:0000313" key="4">
    <source>
        <dbReference type="Proteomes" id="UP001321749"/>
    </source>
</evidence>
<dbReference type="GO" id="GO:0048312">
    <property type="term" value="P:intracellular distribution of mitochondria"/>
    <property type="evidence" value="ECO:0007669"/>
    <property type="project" value="TreeGrafter"/>
</dbReference>
<evidence type="ECO:0000256" key="1">
    <source>
        <dbReference type="SAM" id="MobiDB-lite"/>
    </source>
</evidence>
<feature type="region of interest" description="Disordered" evidence="1">
    <location>
        <begin position="699"/>
        <end position="742"/>
    </location>
</feature>
<keyword evidence="4" id="KW-1185">Reference proteome</keyword>
<dbReference type="GO" id="GO:0008017">
    <property type="term" value="F:microtubule binding"/>
    <property type="evidence" value="ECO:0007669"/>
    <property type="project" value="TreeGrafter"/>
</dbReference>
<dbReference type="GO" id="GO:0003924">
    <property type="term" value="F:GTPase activity"/>
    <property type="evidence" value="ECO:0007669"/>
    <property type="project" value="InterPro"/>
</dbReference>
<evidence type="ECO:0000259" key="2">
    <source>
        <dbReference type="PROSITE" id="PS51388"/>
    </source>
</evidence>
<feature type="domain" description="GED" evidence="2">
    <location>
        <begin position="617"/>
        <end position="700"/>
    </location>
</feature>